<dbReference type="RefSeq" id="WP_348947796.1">
    <property type="nucleotide sequence ID" value="NZ_JBDZYD010000002.1"/>
</dbReference>
<comment type="cofactor">
    <cofactor evidence="1">
        <name>Zn(2+)</name>
        <dbReference type="ChEBI" id="CHEBI:29105"/>
    </cofactor>
</comment>
<evidence type="ECO:0000256" key="3">
    <source>
        <dbReference type="ARBA" id="ARBA00012925"/>
    </source>
</evidence>
<protein>
    <recommendedName>
        <fullName evidence="3">carbonic anhydrase</fullName>
        <ecNumber evidence="3">4.2.1.1</ecNumber>
    </recommendedName>
</protein>
<dbReference type="Gene3D" id="3.40.1050.10">
    <property type="entry name" value="Carbonic anhydrase"/>
    <property type="match status" value="1"/>
</dbReference>
<comment type="caution">
    <text evidence="9">The sequence shown here is derived from an EMBL/GenBank/DDBJ whole genome shotgun (WGS) entry which is preliminary data.</text>
</comment>
<evidence type="ECO:0000256" key="2">
    <source>
        <dbReference type="ARBA" id="ARBA00006217"/>
    </source>
</evidence>
<dbReference type="SMART" id="SM00947">
    <property type="entry name" value="Pro_CA"/>
    <property type="match status" value="1"/>
</dbReference>
<dbReference type="InterPro" id="IPR036874">
    <property type="entry name" value="Carbonic_anhydrase_sf"/>
</dbReference>
<comment type="similarity">
    <text evidence="2">Belongs to the beta-class carbonic anhydrase family.</text>
</comment>
<organism evidence="9 10">
    <name type="scientific">Amycolatopsis melonis</name>
    <dbReference type="NCBI Taxonomy" id="3156488"/>
    <lineage>
        <taxon>Bacteria</taxon>
        <taxon>Bacillati</taxon>
        <taxon>Actinomycetota</taxon>
        <taxon>Actinomycetes</taxon>
        <taxon>Pseudonocardiales</taxon>
        <taxon>Pseudonocardiaceae</taxon>
        <taxon>Amycolatopsis</taxon>
    </lineage>
</organism>
<sequence length="263" mass="27179">MKIQHKIDRDDLPGSRPEKQWNRRAALNGLVLGGAAVALSSCSANTGSSQVLAAGDPGAAVPAAPPGELPTTPEGALKRLLDGNQRLLANKVLHAQTLDDIRRHATGQAPYAQVFGCADSRVPVEAVFDEDFGDIFVTRTAGNVLSDPTVGTIEYGVLELKTPLVMVLGHQGCGAVKAAVAAMKEPAKTPPGPLGALVSALVPGARQAQTRGGDAYAAALEAHIRGVVAGLQETPSLKEKIAEGKLRVVGASYDLATAKVTLY</sequence>
<keyword evidence="4" id="KW-0479">Metal-binding</keyword>
<dbReference type="InterPro" id="IPR001765">
    <property type="entry name" value="Carbonic_anhydrase"/>
</dbReference>
<evidence type="ECO:0000256" key="5">
    <source>
        <dbReference type="ARBA" id="ARBA00022833"/>
    </source>
</evidence>
<dbReference type="EMBL" id="JBDZYD010000002">
    <property type="protein sequence ID" value="MEQ0558444.1"/>
    <property type="molecule type" value="Genomic_DNA"/>
</dbReference>
<evidence type="ECO:0000256" key="7">
    <source>
        <dbReference type="ARBA" id="ARBA00024993"/>
    </source>
</evidence>
<evidence type="ECO:0000256" key="6">
    <source>
        <dbReference type="ARBA" id="ARBA00023239"/>
    </source>
</evidence>
<dbReference type="Pfam" id="PF00484">
    <property type="entry name" value="Pro_CA"/>
    <property type="match status" value="1"/>
</dbReference>
<gene>
    <name evidence="9" type="ORF">ABJI51_05140</name>
</gene>
<keyword evidence="6" id="KW-0456">Lyase</keyword>
<name>A0ABV0L8Z0_9PSEU</name>
<evidence type="ECO:0000313" key="10">
    <source>
        <dbReference type="Proteomes" id="UP001440984"/>
    </source>
</evidence>
<dbReference type="PANTHER" id="PTHR11002:SF76">
    <property type="entry name" value="CARBONIC ANHYDRASE"/>
    <property type="match status" value="1"/>
</dbReference>
<dbReference type="PANTHER" id="PTHR11002">
    <property type="entry name" value="CARBONIC ANHYDRASE"/>
    <property type="match status" value="1"/>
</dbReference>
<dbReference type="Proteomes" id="UP001440984">
    <property type="component" value="Unassembled WGS sequence"/>
</dbReference>
<dbReference type="EC" id="4.2.1.1" evidence="3"/>
<comment type="function">
    <text evidence="7">Catalyzes the reversible hydration of carbon dioxide to form bicarbonate.</text>
</comment>
<reference evidence="9 10" key="1">
    <citation type="submission" date="2024-05" db="EMBL/GenBank/DDBJ databases">
        <authorList>
            <person name="Zhao H."/>
            <person name="Xu Y."/>
            <person name="Lin S."/>
            <person name="Spain J.C."/>
            <person name="Zhou N.-Y."/>
        </authorList>
    </citation>
    <scope>NUCLEOTIDE SEQUENCE [LARGE SCALE GENOMIC DNA]</scope>
    <source>
        <strain evidence="9 10">NEAU-NG30</strain>
    </source>
</reference>
<dbReference type="SUPFAM" id="SSF53056">
    <property type="entry name" value="beta-carbonic anhydrase, cab"/>
    <property type="match status" value="1"/>
</dbReference>
<keyword evidence="5" id="KW-0862">Zinc</keyword>
<keyword evidence="10" id="KW-1185">Reference proteome</keyword>
<evidence type="ECO:0000256" key="4">
    <source>
        <dbReference type="ARBA" id="ARBA00022723"/>
    </source>
</evidence>
<evidence type="ECO:0000313" key="9">
    <source>
        <dbReference type="EMBL" id="MEQ0558444.1"/>
    </source>
</evidence>
<accession>A0ABV0L8Z0</accession>
<evidence type="ECO:0000256" key="8">
    <source>
        <dbReference type="ARBA" id="ARBA00048348"/>
    </source>
</evidence>
<proteinExistence type="inferred from homology"/>
<evidence type="ECO:0000256" key="1">
    <source>
        <dbReference type="ARBA" id="ARBA00001947"/>
    </source>
</evidence>
<comment type="catalytic activity">
    <reaction evidence="8">
        <text>hydrogencarbonate + H(+) = CO2 + H2O</text>
        <dbReference type="Rhea" id="RHEA:10748"/>
        <dbReference type="ChEBI" id="CHEBI:15377"/>
        <dbReference type="ChEBI" id="CHEBI:15378"/>
        <dbReference type="ChEBI" id="CHEBI:16526"/>
        <dbReference type="ChEBI" id="CHEBI:17544"/>
        <dbReference type="EC" id="4.2.1.1"/>
    </reaction>
</comment>